<accession>A0A1F4S8U2</accession>
<reference evidence="1 2" key="1">
    <citation type="journal article" date="2016" name="Nat. Commun.">
        <title>Thousands of microbial genomes shed light on interconnected biogeochemical processes in an aquifer system.</title>
        <authorList>
            <person name="Anantharaman K."/>
            <person name="Brown C.T."/>
            <person name="Hug L.A."/>
            <person name="Sharon I."/>
            <person name="Castelle C.J."/>
            <person name="Probst A.J."/>
            <person name="Thomas B.C."/>
            <person name="Singh A."/>
            <person name="Wilkins M.J."/>
            <person name="Karaoz U."/>
            <person name="Brodie E.L."/>
            <person name="Williams K.H."/>
            <person name="Hubbard S.S."/>
            <person name="Banfield J.F."/>
        </authorList>
    </citation>
    <scope>NUCLEOTIDE SEQUENCE [LARGE SCALE GENOMIC DNA]</scope>
</reference>
<dbReference type="Proteomes" id="UP000177905">
    <property type="component" value="Unassembled WGS sequence"/>
</dbReference>
<sequence>MIMINLAHPVTIANNTKTAIPTYPSELLKLLKDPSSFLCQETRSTIEKIRFELGESYLPLLLQPGILSRTEELIDFARKNNMPEPLTLRELFAKHLGCYRDVYRGLALTKQEKEAILVNGMGSAFARNEKSYIEALKRMLIEGISSLKGLHTAKGHTAEKDCSPLLSLSEDEELAILIARGQTNKKREHAFVFMLEIPKILTINGHSYQEFFAFFRINPKYIKGCQKHLVIFEIYTPRDRRPWYA</sequence>
<organism evidence="1 2">
    <name type="scientific">candidate division WOR-1 bacterium RIFOXYB2_FULL_36_35</name>
    <dbReference type="NCBI Taxonomy" id="1802578"/>
    <lineage>
        <taxon>Bacteria</taxon>
        <taxon>Bacillati</taxon>
        <taxon>Saganbacteria</taxon>
    </lineage>
</organism>
<name>A0A1F4S8U2_UNCSA</name>
<protein>
    <submittedName>
        <fullName evidence="1">Uncharacterized protein</fullName>
    </submittedName>
</protein>
<dbReference type="AlphaFoldDB" id="A0A1F4S8U2"/>
<proteinExistence type="predicted"/>
<gene>
    <name evidence="1" type="ORF">A2290_07980</name>
</gene>
<evidence type="ECO:0000313" key="2">
    <source>
        <dbReference type="Proteomes" id="UP000177905"/>
    </source>
</evidence>
<comment type="caution">
    <text evidence="1">The sequence shown here is derived from an EMBL/GenBank/DDBJ whole genome shotgun (WGS) entry which is preliminary data.</text>
</comment>
<dbReference type="EMBL" id="MEUA01000002">
    <property type="protein sequence ID" value="OGC16807.1"/>
    <property type="molecule type" value="Genomic_DNA"/>
</dbReference>
<evidence type="ECO:0000313" key="1">
    <source>
        <dbReference type="EMBL" id="OGC16807.1"/>
    </source>
</evidence>